<dbReference type="InParanoid" id="A0A0H2RFP2"/>
<gene>
    <name evidence="3" type="ORF">SCHPADRAFT_508768</name>
</gene>
<name>A0A0H2RFP2_9AGAM</name>
<feature type="domain" description="NACHT" evidence="2">
    <location>
        <begin position="633"/>
        <end position="769"/>
    </location>
</feature>
<evidence type="ECO:0000256" key="1">
    <source>
        <dbReference type="ARBA" id="ARBA00022737"/>
    </source>
</evidence>
<accession>A0A0H2RFP2</accession>
<protein>
    <recommendedName>
        <fullName evidence="2">NACHT domain-containing protein</fullName>
    </recommendedName>
</protein>
<dbReference type="Pfam" id="PF24883">
    <property type="entry name" value="NPHP3_N"/>
    <property type="match status" value="2"/>
</dbReference>
<dbReference type="OrthoDB" id="4760524at2759"/>
<dbReference type="AlphaFoldDB" id="A0A0H2RFP2"/>
<dbReference type="PANTHER" id="PTHR10039">
    <property type="entry name" value="AMELOGENIN"/>
    <property type="match status" value="1"/>
</dbReference>
<organism evidence="3 4">
    <name type="scientific">Schizopora paradoxa</name>
    <dbReference type="NCBI Taxonomy" id="27342"/>
    <lineage>
        <taxon>Eukaryota</taxon>
        <taxon>Fungi</taxon>
        <taxon>Dikarya</taxon>
        <taxon>Basidiomycota</taxon>
        <taxon>Agaricomycotina</taxon>
        <taxon>Agaricomycetes</taxon>
        <taxon>Hymenochaetales</taxon>
        <taxon>Schizoporaceae</taxon>
        <taxon>Schizopora</taxon>
    </lineage>
</organism>
<dbReference type="InterPro" id="IPR007111">
    <property type="entry name" value="NACHT_NTPase"/>
</dbReference>
<dbReference type="EMBL" id="KQ086021">
    <property type="protein sequence ID" value="KLO10624.1"/>
    <property type="molecule type" value="Genomic_DNA"/>
</dbReference>
<dbReference type="InterPro" id="IPR027417">
    <property type="entry name" value="P-loop_NTPase"/>
</dbReference>
<dbReference type="PROSITE" id="PS50837">
    <property type="entry name" value="NACHT"/>
    <property type="match status" value="1"/>
</dbReference>
<reference evidence="3 4" key="1">
    <citation type="submission" date="2015-04" db="EMBL/GenBank/DDBJ databases">
        <title>Complete genome sequence of Schizopora paradoxa KUC8140, a cosmopolitan wood degrader in East Asia.</title>
        <authorList>
            <consortium name="DOE Joint Genome Institute"/>
            <person name="Min B."/>
            <person name="Park H."/>
            <person name="Jang Y."/>
            <person name="Kim J.-J."/>
            <person name="Kim K.H."/>
            <person name="Pangilinan J."/>
            <person name="Lipzen A."/>
            <person name="Riley R."/>
            <person name="Grigoriev I.V."/>
            <person name="Spatafora J.W."/>
            <person name="Choi I.-G."/>
        </authorList>
    </citation>
    <scope>NUCLEOTIDE SEQUENCE [LARGE SCALE GENOMIC DNA]</scope>
    <source>
        <strain evidence="3 4">KUC8140</strain>
    </source>
</reference>
<dbReference type="Proteomes" id="UP000053477">
    <property type="component" value="Unassembled WGS sequence"/>
</dbReference>
<keyword evidence="4" id="KW-1185">Reference proteome</keyword>
<keyword evidence="1" id="KW-0677">Repeat</keyword>
<sequence length="942" mass="106732">MLSDFSRGIDNAIKKFQLVLDIENAIAVDMQGKILNAVKSQLDSIERKVDSQTMDTLLEKLIREDARAAAADYQRKVEFCHDKTCETMLSKIKRWANNVEPNEGQIFWLSGLAGTGKSTIAKTIARWADGEGILASTYFFSRDDAKLSEPSLLIPKIAFDVTEFDPSAKEIIAEVLKKDKRVLYTSETIEKQFQSLIAQPLAELSPRTAASPRKLMLLVVDSLDECSDRSAVKEIVHHLLDFLDGSNPHIRVLLTSRPEPYIRDAFNDGVKQGFINHNVEDFTDPRDIENYLHDELSKTYSQVEWREREDFKSLVEYSGKLFIYASTALRYIRGAQSTGDPLKRLERLLGRRTGASTNKAPYEKLDRLYLGILEQATDTNDSDEMLRFCRILGTIMQLNDPLPVSALVELLQIDESITNLRIQLGSLSSVIVVPPPDQPDTPIRFFHPSFSDFLKDRQRCTDRFLIDVSGTETFLSLRCLEVMVVGLPGNSTVRRSRLILQYACTNWAGHLAKSYPGDSQIRGNLKKFVQCCIHDWTRTVKTLLKERIIYTIVTSLETARDWATQSECIKDVSGIILNHYRRLIDEELPRAAGAFYESVQSTGRIEPCYLGTRFAILKEVKEWASNKDSETPSIFWLCESGGIGKSAIAMSIAQWGAEKEINNFRGGFFFDRQASQCDLRSFILTIAHDLALFYLPRMKLIADVLDSHKLDPEALIEKLLTKLELQEPILLLVDALDECDEEIAEKIIALLSMLAESTPHLRIFLTSRPEIHIQDAFKREDQRTFVLRSVDTDDPRSGEIEAYLCAELSRIDGDVDWQKRKDFKTLLEYCGDLFIHATTAFRYISNRNGDLETRIADVLKLNAGTTPDENPDKSIVNSEEEMQTRKILSMISGLRDTLPVRGLVELLGVDETSLRNRLKGLSCVISIPGLNTPNTPHIWPRI</sequence>
<dbReference type="Gene3D" id="3.40.50.300">
    <property type="entry name" value="P-loop containing nucleotide triphosphate hydrolases"/>
    <property type="match status" value="2"/>
</dbReference>
<evidence type="ECO:0000259" key="2">
    <source>
        <dbReference type="PROSITE" id="PS50837"/>
    </source>
</evidence>
<dbReference type="PANTHER" id="PTHR10039:SF14">
    <property type="entry name" value="NACHT DOMAIN-CONTAINING PROTEIN"/>
    <property type="match status" value="1"/>
</dbReference>
<feature type="non-terminal residue" evidence="3">
    <location>
        <position position="942"/>
    </location>
</feature>
<dbReference type="InterPro" id="IPR056884">
    <property type="entry name" value="NPHP3-like_N"/>
</dbReference>
<evidence type="ECO:0000313" key="4">
    <source>
        <dbReference type="Proteomes" id="UP000053477"/>
    </source>
</evidence>
<dbReference type="SUPFAM" id="SSF52540">
    <property type="entry name" value="P-loop containing nucleoside triphosphate hydrolases"/>
    <property type="match status" value="2"/>
</dbReference>
<proteinExistence type="predicted"/>
<evidence type="ECO:0000313" key="3">
    <source>
        <dbReference type="EMBL" id="KLO10624.1"/>
    </source>
</evidence>